<gene>
    <name evidence="1" type="primary">GEMIN8</name>
    <name evidence="1" type="ORF">K7432_017491</name>
</gene>
<proteinExistence type="predicted"/>
<reference evidence="1 2" key="1">
    <citation type="submission" date="2023-04" db="EMBL/GenBank/DDBJ databases">
        <title>Genome of Basidiobolus ranarum AG-B5.</title>
        <authorList>
            <person name="Stajich J.E."/>
            <person name="Carter-House D."/>
            <person name="Gryganskyi A."/>
        </authorList>
    </citation>
    <scope>NUCLEOTIDE SEQUENCE [LARGE SCALE GENOMIC DNA]</scope>
    <source>
        <strain evidence="1 2">AG-B5</strain>
    </source>
</reference>
<sequence>MHSLLDQNSAHHLFPNHKPGRPRTLGFAEFHAGHFPSHLPFFRNLINPQRGGFYPQYSSPSQYTHHVDTYSYPQNNIDSEQYEELAAQEETEDVEEVNFQLSEETIAMFAFSEKHRLERDAEKSLEAEAQRKEEGEALAVALNSLPTMTSNHITPEEYIMLYGSSGSTIATLEATLNYEYEKGCSENGQKAPSLWPVLPLRF</sequence>
<protein>
    <submittedName>
        <fullName evidence="1">Gemini of Cajal bodies-associated protein 8</fullName>
    </submittedName>
</protein>
<dbReference type="PANTHER" id="PTHR16238:SF7">
    <property type="entry name" value="GEM-ASSOCIATED PROTEIN 8"/>
    <property type="match status" value="1"/>
</dbReference>
<organism evidence="1 2">
    <name type="scientific">Basidiobolus ranarum</name>
    <dbReference type="NCBI Taxonomy" id="34480"/>
    <lineage>
        <taxon>Eukaryota</taxon>
        <taxon>Fungi</taxon>
        <taxon>Fungi incertae sedis</taxon>
        <taxon>Zoopagomycota</taxon>
        <taxon>Entomophthoromycotina</taxon>
        <taxon>Basidiobolomycetes</taxon>
        <taxon>Basidiobolales</taxon>
        <taxon>Basidiobolaceae</taxon>
        <taxon>Basidiobolus</taxon>
    </lineage>
</organism>
<dbReference type="PANTHER" id="PTHR16238">
    <property type="entry name" value="GEM-ASSOCIATED PROTEIN 8"/>
    <property type="match status" value="1"/>
</dbReference>
<evidence type="ECO:0000313" key="1">
    <source>
        <dbReference type="EMBL" id="KAK9759487.1"/>
    </source>
</evidence>
<dbReference type="EMBL" id="JASJQH010003854">
    <property type="protein sequence ID" value="KAK9759487.1"/>
    <property type="molecule type" value="Genomic_DNA"/>
</dbReference>
<evidence type="ECO:0000313" key="2">
    <source>
        <dbReference type="Proteomes" id="UP001479436"/>
    </source>
</evidence>
<dbReference type="Pfam" id="PF15348">
    <property type="entry name" value="GEMIN8"/>
    <property type="match status" value="1"/>
</dbReference>
<dbReference type="InterPro" id="IPR034754">
    <property type="entry name" value="GEMIN8"/>
</dbReference>
<name>A0ABR2WDB8_9FUNG</name>
<accession>A0ABR2WDB8</accession>
<keyword evidence="2" id="KW-1185">Reference proteome</keyword>
<comment type="caution">
    <text evidence="1">The sequence shown here is derived from an EMBL/GenBank/DDBJ whole genome shotgun (WGS) entry which is preliminary data.</text>
</comment>
<dbReference type="Proteomes" id="UP001479436">
    <property type="component" value="Unassembled WGS sequence"/>
</dbReference>